<dbReference type="OrthoDB" id="2681462at2759"/>
<dbReference type="GeneID" id="64594250"/>
<reference evidence="1" key="1">
    <citation type="journal article" date="2020" name="New Phytol.">
        <title>Comparative genomics reveals dynamic genome evolution in host specialist ectomycorrhizal fungi.</title>
        <authorList>
            <person name="Lofgren L.A."/>
            <person name="Nguyen N.H."/>
            <person name="Vilgalys R."/>
            <person name="Ruytinx J."/>
            <person name="Liao H.L."/>
            <person name="Branco S."/>
            <person name="Kuo A."/>
            <person name="LaButti K."/>
            <person name="Lipzen A."/>
            <person name="Andreopoulos W."/>
            <person name="Pangilinan J."/>
            <person name="Riley R."/>
            <person name="Hundley H."/>
            <person name="Na H."/>
            <person name="Barry K."/>
            <person name="Grigoriev I.V."/>
            <person name="Stajich J.E."/>
            <person name="Kennedy P.G."/>
        </authorList>
    </citation>
    <scope>NUCLEOTIDE SEQUENCE</scope>
    <source>
        <strain evidence="1">S12</strain>
    </source>
</reference>
<sequence length="209" mass="23927">MLVQFVSDVVPIPSAKARLLSQNHLGDQGLICRDSQPMISSIFLQNNYGHLTIPSIYMIEVVVGKGAIQFTLGEDRNFDIDVLYGWASSLTIMHFHHFDMDGNIHVHHHFDHPFIEHIVIQFIWYLRHKTFLGESPLTKINYIIMIVVTAVHCLVHSNKFVEIINILDGLDEEDKKALESFELDMLKVGPSQMHSDVKADHHDDLHNIV</sequence>
<organism evidence="1 2">
    <name type="scientific">Suillus plorans</name>
    <dbReference type="NCBI Taxonomy" id="116603"/>
    <lineage>
        <taxon>Eukaryota</taxon>
        <taxon>Fungi</taxon>
        <taxon>Dikarya</taxon>
        <taxon>Basidiomycota</taxon>
        <taxon>Agaricomycotina</taxon>
        <taxon>Agaricomycetes</taxon>
        <taxon>Agaricomycetidae</taxon>
        <taxon>Boletales</taxon>
        <taxon>Suillineae</taxon>
        <taxon>Suillaceae</taxon>
        <taxon>Suillus</taxon>
    </lineage>
</organism>
<dbReference type="RefSeq" id="XP_041156821.1">
    <property type="nucleotide sequence ID" value="XM_041300486.1"/>
</dbReference>
<evidence type="ECO:0000313" key="2">
    <source>
        <dbReference type="Proteomes" id="UP000719766"/>
    </source>
</evidence>
<proteinExistence type="predicted"/>
<name>A0A9P7AHS3_9AGAM</name>
<protein>
    <submittedName>
        <fullName evidence="1">Uncharacterized protein</fullName>
    </submittedName>
</protein>
<dbReference type="AlphaFoldDB" id="A0A9P7AHS3"/>
<keyword evidence="2" id="KW-1185">Reference proteome</keyword>
<dbReference type="EMBL" id="JABBWE010000055">
    <property type="protein sequence ID" value="KAG1789802.1"/>
    <property type="molecule type" value="Genomic_DNA"/>
</dbReference>
<gene>
    <name evidence="1" type="ORF">HD556DRAFT_1311001</name>
</gene>
<comment type="caution">
    <text evidence="1">The sequence shown here is derived from an EMBL/GenBank/DDBJ whole genome shotgun (WGS) entry which is preliminary data.</text>
</comment>
<accession>A0A9P7AHS3</accession>
<dbReference type="Proteomes" id="UP000719766">
    <property type="component" value="Unassembled WGS sequence"/>
</dbReference>
<evidence type="ECO:0000313" key="1">
    <source>
        <dbReference type="EMBL" id="KAG1789802.1"/>
    </source>
</evidence>